<dbReference type="Gene3D" id="1.20.1530.20">
    <property type="match status" value="1"/>
</dbReference>
<protein>
    <submittedName>
        <fullName evidence="8">Sodium:proton exchanger</fullName>
    </submittedName>
</protein>
<dbReference type="Proteomes" id="UP000239709">
    <property type="component" value="Chromosome"/>
</dbReference>
<dbReference type="InterPro" id="IPR038770">
    <property type="entry name" value="Na+/solute_symporter_sf"/>
</dbReference>
<evidence type="ECO:0000256" key="5">
    <source>
        <dbReference type="SAM" id="MobiDB-lite"/>
    </source>
</evidence>
<sequence>MNAELPRADRLTEHITSGWAAAWSHTPGPQALEWALLLAVAALAGHWVQRYTHLPKIIGYAVVGAIAGWAGLAGSAWPLGGVSLLLLELAIAIVLFEAGARLSLRWLRHNPMLVVQSLAESFATYAVAFLTLRALGLDLPVVRALSVLAVASAPAVLMRVASDLRADGPITDRSIALATLNTLYALTLGTAMLRSIGRADSSMLASVGLSLAVLGISLVLGGALALLLAGAFRILRATSQDTAVVMLALVGACTAVAGPLGGSAPLAALLGGLLLKHIYPRPWVWPRQLGTAAYMLTIVMFVLVSSTAAQADWQVALIWAVLALIVVRALAKVGALVAMSWGSGLSPRKSFWVGVTMVPMSSVALLLTSQFASAAPAIGEKVSAVALPVILMTELVGAVLVSLALTHTGEAAKSGAEPPPNEAAPELPPETTQGPSL</sequence>
<evidence type="ECO:0000313" key="9">
    <source>
        <dbReference type="Proteomes" id="UP000239709"/>
    </source>
</evidence>
<gene>
    <name evidence="8" type="ORF">C6570_01725</name>
</gene>
<dbReference type="InterPro" id="IPR006153">
    <property type="entry name" value="Cation/H_exchanger_TM"/>
</dbReference>
<dbReference type="PANTHER" id="PTHR43021">
    <property type="entry name" value="NA(+)/H(+) ANTIPORTER-RELATED"/>
    <property type="match status" value="1"/>
</dbReference>
<evidence type="ECO:0000256" key="2">
    <source>
        <dbReference type="ARBA" id="ARBA00022692"/>
    </source>
</evidence>
<evidence type="ECO:0000259" key="7">
    <source>
        <dbReference type="Pfam" id="PF00999"/>
    </source>
</evidence>
<comment type="subcellular location">
    <subcellularLocation>
        <location evidence="1">Membrane</location>
        <topology evidence="1">Multi-pass membrane protein</topology>
    </subcellularLocation>
</comment>
<accession>A0A2S0MBK6</accession>
<dbReference type="GO" id="GO:0015297">
    <property type="term" value="F:antiporter activity"/>
    <property type="evidence" value="ECO:0007669"/>
    <property type="project" value="InterPro"/>
</dbReference>
<dbReference type="AlphaFoldDB" id="A0A2S0MBK6"/>
<evidence type="ECO:0000256" key="4">
    <source>
        <dbReference type="ARBA" id="ARBA00023136"/>
    </source>
</evidence>
<proteinExistence type="predicted"/>
<reference evidence="8 9" key="1">
    <citation type="submission" date="2018-03" db="EMBL/GenBank/DDBJ databases">
        <title>Genome sequencing of Ottowia sp.</title>
        <authorList>
            <person name="Kim S.-J."/>
            <person name="Heo J."/>
            <person name="Kwon S.-W."/>
        </authorList>
    </citation>
    <scope>NUCLEOTIDE SEQUENCE [LARGE SCALE GENOMIC DNA]</scope>
    <source>
        <strain evidence="8 9">KADR8-3</strain>
    </source>
</reference>
<keyword evidence="2 6" id="KW-0812">Transmembrane</keyword>
<organism evidence="8 9">
    <name type="scientific">Ottowia oryzae</name>
    <dbReference type="NCBI Taxonomy" id="2109914"/>
    <lineage>
        <taxon>Bacteria</taxon>
        <taxon>Pseudomonadati</taxon>
        <taxon>Pseudomonadota</taxon>
        <taxon>Betaproteobacteria</taxon>
        <taxon>Burkholderiales</taxon>
        <taxon>Comamonadaceae</taxon>
        <taxon>Ottowia</taxon>
    </lineage>
</organism>
<feature type="transmembrane region" description="Helical" evidence="6">
    <location>
        <begin position="317"/>
        <end position="339"/>
    </location>
</feature>
<evidence type="ECO:0000256" key="3">
    <source>
        <dbReference type="ARBA" id="ARBA00022989"/>
    </source>
</evidence>
<dbReference type="Pfam" id="PF00999">
    <property type="entry name" value="Na_H_Exchanger"/>
    <property type="match status" value="1"/>
</dbReference>
<evidence type="ECO:0000256" key="6">
    <source>
        <dbReference type="SAM" id="Phobius"/>
    </source>
</evidence>
<name>A0A2S0MBK6_9BURK</name>
<feature type="transmembrane region" description="Helical" evidence="6">
    <location>
        <begin position="112"/>
        <end position="135"/>
    </location>
</feature>
<feature type="transmembrane region" description="Helical" evidence="6">
    <location>
        <begin position="57"/>
        <end position="77"/>
    </location>
</feature>
<keyword evidence="4 6" id="KW-0472">Membrane</keyword>
<dbReference type="PANTHER" id="PTHR43021:SF2">
    <property type="entry name" value="CATION_H+ EXCHANGER DOMAIN-CONTAINING PROTEIN"/>
    <property type="match status" value="1"/>
</dbReference>
<evidence type="ECO:0000256" key="1">
    <source>
        <dbReference type="ARBA" id="ARBA00004141"/>
    </source>
</evidence>
<dbReference type="EMBL" id="CP027666">
    <property type="protein sequence ID" value="AVO33113.1"/>
    <property type="molecule type" value="Genomic_DNA"/>
</dbReference>
<dbReference type="KEGG" id="otk:C6570_01725"/>
<dbReference type="GO" id="GO:0016020">
    <property type="term" value="C:membrane"/>
    <property type="evidence" value="ECO:0007669"/>
    <property type="project" value="UniProtKB-SubCell"/>
</dbReference>
<feature type="transmembrane region" description="Helical" evidence="6">
    <location>
        <begin position="83"/>
        <end position="100"/>
    </location>
</feature>
<feature type="transmembrane region" description="Helical" evidence="6">
    <location>
        <begin position="384"/>
        <end position="405"/>
    </location>
</feature>
<feature type="transmembrane region" description="Helical" evidence="6">
    <location>
        <begin position="203"/>
        <end position="229"/>
    </location>
</feature>
<keyword evidence="9" id="KW-1185">Reference proteome</keyword>
<dbReference type="OrthoDB" id="8617652at2"/>
<feature type="compositionally biased region" description="Pro residues" evidence="5">
    <location>
        <begin position="417"/>
        <end position="428"/>
    </location>
</feature>
<feature type="transmembrane region" description="Helical" evidence="6">
    <location>
        <begin position="174"/>
        <end position="197"/>
    </location>
</feature>
<feature type="transmembrane region" description="Helical" evidence="6">
    <location>
        <begin position="351"/>
        <end position="372"/>
    </location>
</feature>
<feature type="domain" description="Cation/H+ exchanger transmembrane" evidence="7">
    <location>
        <begin position="39"/>
        <end position="402"/>
    </location>
</feature>
<keyword evidence="3 6" id="KW-1133">Transmembrane helix</keyword>
<feature type="transmembrane region" description="Helical" evidence="6">
    <location>
        <begin position="141"/>
        <end position="162"/>
    </location>
</feature>
<dbReference type="GO" id="GO:1902600">
    <property type="term" value="P:proton transmembrane transport"/>
    <property type="evidence" value="ECO:0007669"/>
    <property type="project" value="InterPro"/>
</dbReference>
<feature type="transmembrane region" description="Helical" evidence="6">
    <location>
        <begin position="241"/>
        <end position="257"/>
    </location>
</feature>
<feature type="region of interest" description="Disordered" evidence="5">
    <location>
        <begin position="411"/>
        <end position="437"/>
    </location>
</feature>
<feature type="transmembrane region" description="Helical" evidence="6">
    <location>
        <begin position="291"/>
        <end position="311"/>
    </location>
</feature>
<evidence type="ECO:0000313" key="8">
    <source>
        <dbReference type="EMBL" id="AVO33113.1"/>
    </source>
</evidence>